<evidence type="ECO:0000313" key="1">
    <source>
        <dbReference type="EMBL" id="AKE38183.1"/>
    </source>
</evidence>
<protein>
    <submittedName>
        <fullName evidence="1">Uncharacterized protein</fullName>
    </submittedName>
</protein>
<gene>
    <name evidence="1" type="ORF">UL81_00985</name>
</gene>
<dbReference type="KEGG" id="ccj:UL81_00985"/>
<keyword evidence="2" id="KW-1185">Reference proteome</keyword>
<dbReference type="PATRIC" id="fig|161896.4.peg.192"/>
<sequence length="236" mass="25073">MQRNDPLTPLVDLPGVAQAAEQAGAAIARVHRRPSGLRQPEVISSESLLRGARASLGVQGKGLVRNPQPADMEEGPLAEAISAYSVLAPELASTTVRTFARSPLQVLARIDVAAGGTGAPQQNSAQLQALARLIGRSEGVDFDRLLPVVITAEIMANQFFGDNSLLVACVAGRVAAVHTGFDPRGFAIPELYLNRNTQRLEEGIAKYAQYPAELLVVLLEAWEYGAQEADGIARSL</sequence>
<organism evidence="1 2">
    <name type="scientific">Corynebacterium camporealensis</name>
    <dbReference type="NCBI Taxonomy" id="161896"/>
    <lineage>
        <taxon>Bacteria</taxon>
        <taxon>Bacillati</taxon>
        <taxon>Actinomycetota</taxon>
        <taxon>Actinomycetes</taxon>
        <taxon>Mycobacteriales</taxon>
        <taxon>Corynebacteriaceae</taxon>
        <taxon>Corynebacterium</taxon>
    </lineage>
</organism>
<dbReference type="Proteomes" id="UP000033566">
    <property type="component" value="Chromosome"/>
</dbReference>
<evidence type="ECO:0000313" key="2">
    <source>
        <dbReference type="Proteomes" id="UP000033566"/>
    </source>
</evidence>
<accession>A0A0F6QWM7</accession>
<dbReference type="RefSeq" id="WP_330217033.1">
    <property type="nucleotide sequence ID" value="NZ_CP011311.1"/>
</dbReference>
<dbReference type="EMBL" id="CP011311">
    <property type="protein sequence ID" value="AKE38183.1"/>
    <property type="molecule type" value="Genomic_DNA"/>
</dbReference>
<name>A0A0F6QWM7_9CORY</name>
<proteinExistence type="predicted"/>
<dbReference type="AlphaFoldDB" id="A0A0F6QWM7"/>
<dbReference type="HOGENOM" id="CLU_058793_0_0_11"/>
<reference evidence="1 2" key="1">
    <citation type="journal article" date="2015" name="Genome Announc.">
        <title>Complete Genome Sequence of Corynebacterium camporealensis DSM 44610, Isolated from the Milk of a Manchega Sheep with Subclinical Mastitis.</title>
        <authorList>
            <person name="Ruckert C."/>
            <person name="Albersmeier A."/>
            <person name="Winkler A."/>
            <person name="Tauch A."/>
        </authorList>
    </citation>
    <scope>NUCLEOTIDE SEQUENCE [LARGE SCALE GENOMIC DNA]</scope>
    <source>
        <strain evidence="1 2">DSM 44610</strain>
    </source>
</reference>
<dbReference type="STRING" id="161896.UL81_00985"/>